<dbReference type="STRING" id="379097.SE23_04805"/>
<keyword evidence="1" id="KW-0812">Transmembrane</keyword>
<feature type="transmembrane region" description="Helical" evidence="1">
    <location>
        <begin position="136"/>
        <end position="157"/>
    </location>
</feature>
<name>A0A0A5HRI7_PHOS4</name>
<feature type="domain" description="DUF1468" evidence="2">
    <location>
        <begin position="15"/>
        <end position="158"/>
    </location>
</feature>
<keyword evidence="1" id="KW-0472">Membrane</keyword>
<reference evidence="3 4" key="1">
    <citation type="submission" date="2014-10" db="EMBL/GenBank/DDBJ databases">
        <title>Genome sequencing of Vibrio sinaloensis T08.</title>
        <authorList>
            <person name="Chan K.-G."/>
            <person name="Mohamad N.I."/>
        </authorList>
    </citation>
    <scope>NUCLEOTIDE SEQUENCE [LARGE SCALE GENOMIC DNA]</scope>
    <source>
        <strain evidence="3 4">T08</strain>
    </source>
</reference>
<feature type="transmembrane region" description="Helical" evidence="1">
    <location>
        <begin position="12"/>
        <end position="32"/>
    </location>
</feature>
<dbReference type="AlphaFoldDB" id="A0A0A5HRI7"/>
<evidence type="ECO:0000313" key="4">
    <source>
        <dbReference type="Proteomes" id="UP000030451"/>
    </source>
</evidence>
<sequence length="164" mass="18007">MENKKVSPNWDAFTGIFSIAFGLIYGGMTYAMPRAAFGNPLDPIYFPMGVAVLAIIVGGILLAKSNIKASIQAYVDLINEDETKKFDRKRILYTCIVSIGYALLFDTLGYVISTFFFLFAMLTITSGIKAWKKSALVAVAFSVSVFFIFNTLLAISLPPLPFMG</sequence>
<dbReference type="OrthoDB" id="5870591at2"/>
<comment type="caution">
    <text evidence="3">The sequence shown here is derived from an EMBL/GenBank/DDBJ whole genome shotgun (WGS) entry which is preliminary data.</text>
</comment>
<gene>
    <name evidence="3" type="ORF">NM06_13445</name>
</gene>
<evidence type="ECO:0000313" key="3">
    <source>
        <dbReference type="EMBL" id="KGY08172.1"/>
    </source>
</evidence>
<organism evidence="3 4">
    <name type="scientific">Photobacterium sp. (strain ATCC 43367)</name>
    <dbReference type="NCBI Taxonomy" id="379097"/>
    <lineage>
        <taxon>Bacteria</taxon>
        <taxon>Pseudomonadati</taxon>
        <taxon>Pseudomonadota</taxon>
        <taxon>Gammaproteobacteria</taxon>
        <taxon>Vibrionales</taxon>
        <taxon>Vibrionaceae</taxon>
        <taxon>Vibrio</taxon>
        <taxon>Vibrio oreintalis group</taxon>
    </lineage>
</organism>
<feature type="transmembrane region" description="Helical" evidence="1">
    <location>
        <begin position="44"/>
        <end position="63"/>
    </location>
</feature>
<keyword evidence="1" id="KW-1133">Transmembrane helix</keyword>
<dbReference type="Pfam" id="PF07331">
    <property type="entry name" value="TctB"/>
    <property type="match status" value="1"/>
</dbReference>
<accession>A0A0A5HRI7</accession>
<feature type="transmembrane region" description="Helical" evidence="1">
    <location>
        <begin position="91"/>
        <end position="124"/>
    </location>
</feature>
<protein>
    <submittedName>
        <fullName evidence="3">Tricarboxylate transporter</fullName>
    </submittedName>
</protein>
<evidence type="ECO:0000256" key="1">
    <source>
        <dbReference type="SAM" id="Phobius"/>
    </source>
</evidence>
<dbReference type="InterPro" id="IPR009936">
    <property type="entry name" value="DUF1468"/>
</dbReference>
<dbReference type="EMBL" id="JRWP01000027">
    <property type="protein sequence ID" value="KGY08172.1"/>
    <property type="molecule type" value="Genomic_DNA"/>
</dbReference>
<evidence type="ECO:0000259" key="2">
    <source>
        <dbReference type="Pfam" id="PF07331"/>
    </source>
</evidence>
<proteinExistence type="predicted"/>
<dbReference type="Proteomes" id="UP000030451">
    <property type="component" value="Unassembled WGS sequence"/>
</dbReference>
<dbReference type="RefSeq" id="WP_038136600.1">
    <property type="nucleotide sequence ID" value="NZ_JAVHXG010000207.1"/>
</dbReference>